<feature type="domain" description="Cupin type-2" evidence="1">
    <location>
        <begin position="45"/>
        <end position="104"/>
    </location>
</feature>
<dbReference type="InterPro" id="IPR013096">
    <property type="entry name" value="Cupin_2"/>
</dbReference>
<dbReference type="EMBL" id="FXYG01000003">
    <property type="protein sequence ID" value="SMX45369.1"/>
    <property type="molecule type" value="Genomic_DNA"/>
</dbReference>
<dbReference type="InterPro" id="IPR011051">
    <property type="entry name" value="RmlC_Cupin_sf"/>
</dbReference>
<protein>
    <submittedName>
        <fullName evidence="2">Cupin domain protein</fullName>
    </submittedName>
</protein>
<dbReference type="CDD" id="cd02208">
    <property type="entry name" value="cupin_RmlC-like"/>
    <property type="match status" value="1"/>
</dbReference>
<accession>A0A238KR86</accession>
<name>A0A238KR86_9RHOB</name>
<proteinExistence type="predicted"/>
<dbReference type="AlphaFoldDB" id="A0A238KR86"/>
<organism evidence="2 3">
    <name type="scientific">Ruegeria arenilitoris</name>
    <dbReference type="NCBI Taxonomy" id="1173585"/>
    <lineage>
        <taxon>Bacteria</taxon>
        <taxon>Pseudomonadati</taxon>
        <taxon>Pseudomonadota</taxon>
        <taxon>Alphaproteobacteria</taxon>
        <taxon>Rhodobacterales</taxon>
        <taxon>Roseobacteraceae</taxon>
        <taxon>Ruegeria</taxon>
    </lineage>
</organism>
<keyword evidence="3" id="KW-1185">Reference proteome</keyword>
<dbReference type="PANTHER" id="PTHR36440">
    <property type="entry name" value="PUTATIVE (AFU_ORTHOLOGUE AFUA_8G07350)-RELATED"/>
    <property type="match status" value="1"/>
</dbReference>
<sequence length="154" mass="17163">MPYQFWHSKLTDPPIHVPAIGLQLFVRIPHNTTDENISVIETINEPGFGPPLHRHPQTEIFRVLDGQYLYECDGKRFVAETGDVVTIPGGAAHAFRNLSDGPARQPVMILPSFDTVAFFNGLGDIMADGVPDRDVLNAFSEKWQIEFLGPPLQL</sequence>
<dbReference type="Gene3D" id="2.60.120.10">
    <property type="entry name" value="Jelly Rolls"/>
    <property type="match status" value="1"/>
</dbReference>
<dbReference type="SUPFAM" id="SSF51182">
    <property type="entry name" value="RmlC-like cupins"/>
    <property type="match status" value="1"/>
</dbReference>
<dbReference type="InterPro" id="IPR014710">
    <property type="entry name" value="RmlC-like_jellyroll"/>
</dbReference>
<dbReference type="OrthoDB" id="9798709at2"/>
<gene>
    <name evidence="2" type="ORF">RUA8715_02670</name>
</gene>
<reference evidence="3" key="1">
    <citation type="submission" date="2017-05" db="EMBL/GenBank/DDBJ databases">
        <authorList>
            <person name="Rodrigo-Torres L."/>
            <person name="Arahal R. D."/>
            <person name="Lucena T."/>
        </authorList>
    </citation>
    <scope>NUCLEOTIDE SEQUENCE [LARGE SCALE GENOMIC DNA]</scope>
    <source>
        <strain evidence="3">CECT 8715</strain>
    </source>
</reference>
<dbReference type="PANTHER" id="PTHR36440:SF1">
    <property type="entry name" value="PUTATIVE (AFU_ORTHOLOGUE AFUA_8G07350)-RELATED"/>
    <property type="match status" value="1"/>
</dbReference>
<dbReference type="Proteomes" id="UP000202485">
    <property type="component" value="Unassembled WGS sequence"/>
</dbReference>
<dbReference type="InterPro" id="IPR053146">
    <property type="entry name" value="QDO-like"/>
</dbReference>
<evidence type="ECO:0000313" key="3">
    <source>
        <dbReference type="Proteomes" id="UP000202485"/>
    </source>
</evidence>
<dbReference type="Pfam" id="PF07883">
    <property type="entry name" value="Cupin_2"/>
    <property type="match status" value="1"/>
</dbReference>
<evidence type="ECO:0000259" key="1">
    <source>
        <dbReference type="Pfam" id="PF07883"/>
    </source>
</evidence>
<evidence type="ECO:0000313" key="2">
    <source>
        <dbReference type="EMBL" id="SMX45369.1"/>
    </source>
</evidence>